<feature type="transmembrane region" description="Helical" evidence="6">
    <location>
        <begin position="225"/>
        <end position="254"/>
    </location>
</feature>
<organism evidence="7 8">
    <name type="scientific">Nonlabens dokdonensis</name>
    <dbReference type="NCBI Taxonomy" id="328515"/>
    <lineage>
        <taxon>Bacteria</taxon>
        <taxon>Pseudomonadati</taxon>
        <taxon>Bacteroidota</taxon>
        <taxon>Flavobacteriia</taxon>
        <taxon>Flavobacteriales</taxon>
        <taxon>Flavobacteriaceae</taxon>
        <taxon>Nonlabens</taxon>
    </lineage>
</organism>
<reference evidence="8" key="1">
    <citation type="journal article" date="2017" name="Proc. Natl. Acad. Sci. U.S.A.">
        <title>Simulation of Deepwater Horizon oil plume reveals substrate specialization within a complex community of hydrocarbon-degraders.</title>
        <authorList>
            <person name="Hu P."/>
            <person name="Dubinsky E.A."/>
            <person name="Probst A.J."/>
            <person name="Wang J."/>
            <person name="Sieber C.M.K."/>
            <person name="Tom L.M."/>
            <person name="Gardinali P."/>
            <person name="Banfield J.F."/>
            <person name="Atlas R.M."/>
            <person name="Andersen G.L."/>
        </authorList>
    </citation>
    <scope>NUCLEOTIDE SEQUENCE [LARGE SCALE GENOMIC DNA]</scope>
</reference>
<feature type="transmembrane region" description="Helical" evidence="6">
    <location>
        <begin position="261"/>
        <end position="284"/>
    </location>
</feature>
<evidence type="ECO:0000256" key="4">
    <source>
        <dbReference type="ARBA" id="ARBA00022989"/>
    </source>
</evidence>
<name>A0A1Z8AW22_9FLAO</name>
<evidence type="ECO:0000256" key="1">
    <source>
        <dbReference type="ARBA" id="ARBA00004141"/>
    </source>
</evidence>
<dbReference type="AlphaFoldDB" id="A0A1Z8AW22"/>
<feature type="transmembrane region" description="Helical" evidence="6">
    <location>
        <begin position="198"/>
        <end position="219"/>
    </location>
</feature>
<dbReference type="Proteomes" id="UP000196102">
    <property type="component" value="Unassembled WGS sequence"/>
</dbReference>
<dbReference type="GO" id="GO:0016020">
    <property type="term" value="C:membrane"/>
    <property type="evidence" value="ECO:0007669"/>
    <property type="project" value="UniProtKB-SubCell"/>
</dbReference>
<feature type="transmembrane region" description="Helical" evidence="6">
    <location>
        <begin position="296"/>
        <end position="326"/>
    </location>
</feature>
<protein>
    <submittedName>
        <fullName evidence="7">AI-2E family transporter</fullName>
    </submittedName>
</protein>
<dbReference type="PANTHER" id="PTHR21716">
    <property type="entry name" value="TRANSMEMBRANE PROTEIN"/>
    <property type="match status" value="1"/>
</dbReference>
<evidence type="ECO:0000256" key="5">
    <source>
        <dbReference type="ARBA" id="ARBA00023136"/>
    </source>
</evidence>
<evidence type="ECO:0000256" key="6">
    <source>
        <dbReference type="SAM" id="Phobius"/>
    </source>
</evidence>
<dbReference type="PANTHER" id="PTHR21716:SF4">
    <property type="entry name" value="TRANSMEMBRANE PROTEIN 245"/>
    <property type="match status" value="1"/>
</dbReference>
<comment type="caution">
    <text evidence="7">The sequence shown here is derived from an EMBL/GenBank/DDBJ whole genome shotgun (WGS) entry which is preliminary data.</text>
</comment>
<keyword evidence="4 6" id="KW-1133">Transmembrane helix</keyword>
<accession>A0A1Z8AW22</accession>
<evidence type="ECO:0000256" key="3">
    <source>
        <dbReference type="ARBA" id="ARBA00022692"/>
    </source>
</evidence>
<comment type="similarity">
    <text evidence="2">Belongs to the autoinducer-2 exporter (AI-2E) (TC 2.A.86) family.</text>
</comment>
<evidence type="ECO:0000313" key="7">
    <source>
        <dbReference type="EMBL" id="OUS14527.1"/>
    </source>
</evidence>
<evidence type="ECO:0000313" key="8">
    <source>
        <dbReference type="Proteomes" id="UP000196102"/>
    </source>
</evidence>
<evidence type="ECO:0000256" key="2">
    <source>
        <dbReference type="ARBA" id="ARBA00009773"/>
    </source>
</evidence>
<feature type="transmembrane region" description="Helical" evidence="6">
    <location>
        <begin position="12"/>
        <end position="31"/>
    </location>
</feature>
<dbReference type="Pfam" id="PF01594">
    <property type="entry name" value="AI-2E_transport"/>
    <property type="match status" value="1"/>
</dbReference>
<sequence>MSKQIPTTKIRQLFILIVIITILLLIGTNLLPYLGGVLGAITLYVLLEPIQNWLERKKWRPSLAASSLITLSFIIILLPIAGIGLMMSSKIKNAIDNSKEITETVKAQIGKAEQLVGMNLSDRINSEDLSSWASENLQSLANSSLTVFIAVGIMFFLLYFMLVEREKWLKASLDYMPLKEKNIKTIGKESIDLVKSNAIGIPLVALLQGIVALIGYFIFGVENPFFWFVITVIGSMIPFVGTALGILPVCILLFAQGDTGAAIGILVYGAIVVGSTDNLFRLVVQKRLADVHPLVTLIGVVVGVPIFGFIGLIFGPLLVSLFLLLVKIYKNEYGHEGEAI</sequence>
<keyword evidence="3 6" id="KW-0812">Transmembrane</keyword>
<keyword evidence="5 6" id="KW-0472">Membrane</keyword>
<feature type="transmembrane region" description="Helical" evidence="6">
    <location>
        <begin position="140"/>
        <end position="162"/>
    </location>
</feature>
<dbReference type="EMBL" id="MAAX01000119">
    <property type="protein sequence ID" value="OUS14527.1"/>
    <property type="molecule type" value="Genomic_DNA"/>
</dbReference>
<dbReference type="InterPro" id="IPR002549">
    <property type="entry name" value="AI-2E-like"/>
</dbReference>
<dbReference type="RefSeq" id="WP_303686881.1">
    <property type="nucleotide sequence ID" value="NZ_CAJXYO010000007.1"/>
</dbReference>
<gene>
    <name evidence="7" type="ORF">A9Q93_07955</name>
</gene>
<feature type="transmembrane region" description="Helical" evidence="6">
    <location>
        <begin position="66"/>
        <end position="87"/>
    </location>
</feature>
<proteinExistence type="inferred from homology"/>
<comment type="subcellular location">
    <subcellularLocation>
        <location evidence="1">Membrane</location>
        <topology evidence="1">Multi-pass membrane protein</topology>
    </subcellularLocation>
</comment>